<dbReference type="RefSeq" id="WP_168936839.1">
    <property type="nucleotide sequence ID" value="NZ_JABAGA010000001.1"/>
</dbReference>
<dbReference type="CDD" id="cd00085">
    <property type="entry name" value="HNHc"/>
    <property type="match status" value="1"/>
</dbReference>
<evidence type="ECO:0000256" key="1">
    <source>
        <dbReference type="SAM" id="MobiDB-lite"/>
    </source>
</evidence>
<keyword evidence="3" id="KW-0255">Endonuclease</keyword>
<feature type="region of interest" description="Disordered" evidence="1">
    <location>
        <begin position="174"/>
        <end position="200"/>
    </location>
</feature>
<reference evidence="3 4" key="1">
    <citation type="submission" date="2020-04" db="EMBL/GenBank/DDBJ databases">
        <authorList>
            <person name="Hitch T.C.A."/>
            <person name="Wylensek D."/>
            <person name="Clavel T."/>
        </authorList>
    </citation>
    <scope>NUCLEOTIDE SEQUENCE [LARGE SCALE GENOMIC DNA]</scope>
    <source>
        <strain evidence="3 4">BL-383-APC-2I</strain>
    </source>
</reference>
<name>A0A7X9SUI0_9CORY</name>
<evidence type="ECO:0000313" key="4">
    <source>
        <dbReference type="Proteomes" id="UP000589552"/>
    </source>
</evidence>
<gene>
    <name evidence="3" type="ORF">HF852_00085</name>
</gene>
<dbReference type="SMART" id="SM00507">
    <property type="entry name" value="HNHc"/>
    <property type="match status" value="1"/>
</dbReference>
<comment type="caution">
    <text evidence="3">The sequence shown here is derived from an EMBL/GenBank/DDBJ whole genome shotgun (WGS) entry which is preliminary data.</text>
</comment>
<dbReference type="AlphaFoldDB" id="A0A7X9SUI0"/>
<dbReference type="GO" id="GO:0004519">
    <property type="term" value="F:endonuclease activity"/>
    <property type="evidence" value="ECO:0007669"/>
    <property type="project" value="UniProtKB-KW"/>
</dbReference>
<organism evidence="3 4">
    <name type="scientific">Corynebacterium xerosis</name>
    <dbReference type="NCBI Taxonomy" id="1725"/>
    <lineage>
        <taxon>Bacteria</taxon>
        <taxon>Bacillati</taxon>
        <taxon>Actinomycetota</taxon>
        <taxon>Actinomycetes</taxon>
        <taxon>Mycobacteriales</taxon>
        <taxon>Corynebacteriaceae</taxon>
        <taxon>Corynebacterium</taxon>
    </lineage>
</organism>
<protein>
    <submittedName>
        <fullName evidence="3">HNH endonuclease</fullName>
    </submittedName>
</protein>
<feature type="region of interest" description="Disordered" evidence="1">
    <location>
        <begin position="444"/>
        <end position="472"/>
    </location>
</feature>
<evidence type="ECO:0000313" key="3">
    <source>
        <dbReference type="EMBL" id="NMF08023.1"/>
    </source>
</evidence>
<feature type="compositionally biased region" description="Basic and acidic residues" evidence="1">
    <location>
        <begin position="183"/>
        <end position="200"/>
    </location>
</feature>
<keyword evidence="3" id="KW-0540">Nuclease</keyword>
<evidence type="ECO:0000259" key="2">
    <source>
        <dbReference type="SMART" id="SM00507"/>
    </source>
</evidence>
<feature type="domain" description="HNH nuclease" evidence="2">
    <location>
        <begin position="301"/>
        <end position="358"/>
    </location>
</feature>
<feature type="region of interest" description="Disordered" evidence="1">
    <location>
        <begin position="1"/>
        <end position="27"/>
    </location>
</feature>
<dbReference type="Proteomes" id="UP000589552">
    <property type="component" value="Unassembled WGS sequence"/>
</dbReference>
<keyword evidence="3" id="KW-0378">Hydrolase</keyword>
<sequence>MAVDGCAGPEHRNDDDPPDGQDDGRRFEFPDTRYAHEDAADPLCAAGLERNARDLRVAELTCPVSVADVEDHLARVAPRLGVTYGVGLDYCDVGLMLDRLPTLAEVLEERPFLPWSHLKMIAQAVIPLSDDHVEEFCDRLLRYLAPKRNGQTLVGHRSMASALCRIIGDIQPLARPDDPEDEPAPKPSEDPNFNVDERSATHSTMRVTLRADQGREVLAILDAVGAAHGCGRREALLHALRGTAKEVKVVFNVYRDVVGGPAWMSGPGWLDAVATDEWVKRLTHLRLSSNGKTAGYVPTDAMDAFVEGRDGVCRFPGCDKPAHRDDKDHVQNYDHDDPDAGGPTVTGNLHCLCRRHHNLKTAKLWDVEAHPDGTEVWTSADGEHRYVTVPQGPLAGFGRQTFDARATRLTGARAEHNARRIAEEAEAKRVTEEAQDAAMKKWEDLYGPNASGPESELPLKQKMKKYPDVPPF</sequence>
<dbReference type="InterPro" id="IPR003615">
    <property type="entry name" value="HNH_nuc"/>
</dbReference>
<dbReference type="EMBL" id="JABAGA010000001">
    <property type="protein sequence ID" value="NMF08023.1"/>
    <property type="molecule type" value="Genomic_DNA"/>
</dbReference>
<accession>A0A7X9SUI0</accession>
<proteinExistence type="predicted"/>